<evidence type="ECO:0000259" key="2">
    <source>
        <dbReference type="Pfam" id="PF23983"/>
    </source>
</evidence>
<organism evidence="3 4">
    <name type="scientific">Moumouvirus goulette</name>
    <dbReference type="NCBI Taxonomy" id="1247379"/>
    <lineage>
        <taxon>Viruses</taxon>
        <taxon>Varidnaviria</taxon>
        <taxon>Bamfordvirae</taxon>
        <taxon>Nucleocytoviricota</taxon>
        <taxon>Megaviricetes</taxon>
        <taxon>Imitervirales</taxon>
        <taxon>Mimiviridae</taxon>
        <taxon>Megamimivirinae</taxon>
        <taxon>Moumouvirus</taxon>
        <taxon>Moumouvirus goulettemassiliense</taxon>
    </lineage>
</organism>
<keyword evidence="1" id="KW-0472">Membrane</keyword>
<dbReference type="Proteomes" id="UP000241071">
    <property type="component" value="Segment"/>
</dbReference>
<keyword evidence="4" id="KW-1185">Reference proteome</keyword>
<evidence type="ECO:0000313" key="4">
    <source>
        <dbReference type="Proteomes" id="UP000241071"/>
    </source>
</evidence>
<sequence>MNLSCNNILLIIFGIVILALIIYFLFNRKDPLPTTRTISPFDNLKNQHVNVPVNYNRDEISDSVVDTLLSKYDDDNTSNIYASDPLNDEYSPFNDYVQKKSIDMRNMDEPFSDDNMDPRDFCYKKNKFSKRTPDDIKDLFNVNKMMPQEIEDDWFDVEPLQCTKKIKGTHLIHPKVHMGINTVGSSLKNGSHDIRGDIPNPKINVSPFLNSTIEPDTNIKGFCN</sequence>
<feature type="domain" description="Minor capsid protein P11 C-terminal conserved region" evidence="2">
    <location>
        <begin position="140"/>
        <end position="223"/>
    </location>
</feature>
<keyword evidence="1" id="KW-1133">Transmembrane helix</keyword>
<evidence type="ECO:0000313" key="3">
    <source>
        <dbReference type="EMBL" id="AGF85431.1"/>
    </source>
</evidence>
<feature type="transmembrane region" description="Helical" evidence="1">
    <location>
        <begin position="6"/>
        <end position="26"/>
    </location>
</feature>
<name>M1PN79_9VIRU</name>
<accession>M1PN79</accession>
<dbReference type="EMBL" id="KC008572">
    <property type="protein sequence ID" value="AGF85431.1"/>
    <property type="molecule type" value="Genomic_DNA"/>
</dbReference>
<proteinExistence type="predicted"/>
<gene>
    <name evidence="3" type="ORF">glt_00622</name>
</gene>
<dbReference type="InterPro" id="IPR055730">
    <property type="entry name" value="P11_C"/>
</dbReference>
<evidence type="ECO:0000256" key="1">
    <source>
        <dbReference type="SAM" id="Phobius"/>
    </source>
</evidence>
<protein>
    <recommendedName>
        <fullName evidence="2">Minor capsid protein P11 C-terminal conserved region domain-containing protein</fullName>
    </recommendedName>
</protein>
<reference evidence="3 4" key="1">
    <citation type="submission" date="2012-10" db="EMBL/GenBank/DDBJ databases">
        <title>Complete genome sequence of Moumouvirus goulette.</title>
        <authorList>
            <person name="Fournous G."/>
            <person name="Bougalmi M."/>
            <person name="Colson P."/>
        </authorList>
    </citation>
    <scope>NUCLEOTIDE SEQUENCE [LARGE SCALE GENOMIC DNA]</scope>
</reference>
<dbReference type="Pfam" id="PF23983">
    <property type="entry name" value="P11_C"/>
    <property type="match status" value="1"/>
</dbReference>
<keyword evidence="1" id="KW-0812">Transmembrane</keyword>